<dbReference type="SUPFAM" id="SSF52313">
    <property type="entry name" value="Ribosomal protein S2"/>
    <property type="match status" value="1"/>
</dbReference>
<dbReference type="GO" id="GO:0003735">
    <property type="term" value="F:structural constituent of ribosome"/>
    <property type="evidence" value="ECO:0007669"/>
    <property type="project" value="InterPro"/>
</dbReference>
<comment type="similarity">
    <text evidence="1">Belongs to the universal ribosomal protein uS2 family.</text>
</comment>
<dbReference type="GO" id="GO:0005763">
    <property type="term" value="C:mitochondrial small ribosomal subunit"/>
    <property type="evidence" value="ECO:0007669"/>
    <property type="project" value="TreeGrafter"/>
</dbReference>
<keyword evidence="6" id="KW-1185">Reference proteome</keyword>
<dbReference type="HAMAP" id="MF_00291_B">
    <property type="entry name" value="Ribosomal_uS2_B"/>
    <property type="match status" value="1"/>
</dbReference>
<dbReference type="GO" id="GO:0006412">
    <property type="term" value="P:translation"/>
    <property type="evidence" value="ECO:0007669"/>
    <property type="project" value="InterPro"/>
</dbReference>
<dbReference type="EMBL" id="CALTRL010000737">
    <property type="protein sequence ID" value="CAH7669477.1"/>
    <property type="molecule type" value="Genomic_DNA"/>
</dbReference>
<keyword evidence="2 5" id="KW-0689">Ribosomal protein</keyword>
<dbReference type="Gene3D" id="3.40.50.10490">
    <property type="entry name" value="Glucose-6-phosphate isomerase like protein, domain 1"/>
    <property type="match status" value="1"/>
</dbReference>
<feature type="compositionally biased region" description="Low complexity" evidence="4">
    <location>
        <begin position="48"/>
        <end position="63"/>
    </location>
</feature>
<proteinExistence type="inferred from homology"/>
<dbReference type="InterPro" id="IPR018130">
    <property type="entry name" value="Ribosomal_uS2_CS"/>
</dbReference>
<dbReference type="AlphaFoldDB" id="A0AAV0AMJ5"/>
<dbReference type="InterPro" id="IPR001865">
    <property type="entry name" value="Ribosomal_uS2"/>
</dbReference>
<sequence length="384" mass="42351">MAMEVMKNCIARKLIPLKRFNPRPSASVLTKPYSTAGSVPPVERTIFPSDDQLQPLDSSSSLPNHVVNSSGGSGDIARKNERLEALIERMRTETKRTILYRQRLAADRTRLSKLGSVQTTLRSAQPSFFRANPPSDSEVTLAALITATSHLGHNKSLTCPANYPFIYGIRSDISIIDLRQTLIYLRRACNVLRETVQNDGIILFANGVDGTQKAIKLASERLKSNGYCLGQRTKNRNSVWVRGTLTNAPEVLKGPRQSAKNLRLATNSTEDSQSHYSRRNQSENLEAAKFLPSLIVLFNPKASKVLIREAALKQIPTIGVIDTDVDPRVVTYPIPANDDSVRSIELIAGILSKAGQEGLMRRTQRLSQLISGSDVGDTMSEFPL</sequence>
<evidence type="ECO:0000256" key="4">
    <source>
        <dbReference type="SAM" id="MobiDB-lite"/>
    </source>
</evidence>
<dbReference type="InterPro" id="IPR005706">
    <property type="entry name" value="Ribosomal_uS2_bac/mit/plastid"/>
</dbReference>
<accession>A0AAV0AMJ5</accession>
<dbReference type="PRINTS" id="PR00395">
    <property type="entry name" value="RIBOSOMALS2"/>
</dbReference>
<evidence type="ECO:0000256" key="3">
    <source>
        <dbReference type="ARBA" id="ARBA00023274"/>
    </source>
</evidence>
<evidence type="ECO:0000256" key="1">
    <source>
        <dbReference type="ARBA" id="ARBA00006242"/>
    </source>
</evidence>
<evidence type="ECO:0000313" key="5">
    <source>
        <dbReference type="EMBL" id="CAH7669477.1"/>
    </source>
</evidence>
<dbReference type="InterPro" id="IPR023591">
    <property type="entry name" value="Ribosomal_uS2_flav_dom_sf"/>
</dbReference>
<reference evidence="5" key="1">
    <citation type="submission" date="2022-06" db="EMBL/GenBank/DDBJ databases">
        <authorList>
            <consortium name="SYNGENTA / RWTH Aachen University"/>
        </authorList>
    </citation>
    <scope>NUCLEOTIDE SEQUENCE</scope>
</reference>
<dbReference type="Proteomes" id="UP001153365">
    <property type="component" value="Unassembled WGS sequence"/>
</dbReference>
<dbReference type="PANTHER" id="PTHR12534:SF0">
    <property type="entry name" value="SMALL RIBOSOMAL SUBUNIT PROTEIN US2M"/>
    <property type="match status" value="1"/>
</dbReference>
<gene>
    <name evidence="5" type="ORF">PPACK8108_LOCUS4101</name>
</gene>
<dbReference type="PANTHER" id="PTHR12534">
    <property type="entry name" value="30S RIBOSOMAL PROTEIN S2 PROKARYOTIC AND ORGANELLAR"/>
    <property type="match status" value="1"/>
</dbReference>
<dbReference type="CDD" id="cd01425">
    <property type="entry name" value="RPS2"/>
    <property type="match status" value="1"/>
</dbReference>
<feature type="region of interest" description="Disordered" evidence="4">
    <location>
        <begin position="47"/>
        <end position="75"/>
    </location>
</feature>
<organism evidence="5 6">
    <name type="scientific">Phakopsora pachyrhizi</name>
    <name type="common">Asian soybean rust disease fungus</name>
    <dbReference type="NCBI Taxonomy" id="170000"/>
    <lineage>
        <taxon>Eukaryota</taxon>
        <taxon>Fungi</taxon>
        <taxon>Dikarya</taxon>
        <taxon>Basidiomycota</taxon>
        <taxon>Pucciniomycotina</taxon>
        <taxon>Pucciniomycetes</taxon>
        <taxon>Pucciniales</taxon>
        <taxon>Phakopsoraceae</taxon>
        <taxon>Phakopsora</taxon>
    </lineage>
</organism>
<name>A0AAV0AMJ5_PHAPC</name>
<evidence type="ECO:0000313" key="6">
    <source>
        <dbReference type="Proteomes" id="UP001153365"/>
    </source>
</evidence>
<dbReference type="Pfam" id="PF00318">
    <property type="entry name" value="Ribosomal_S2"/>
    <property type="match status" value="1"/>
</dbReference>
<evidence type="ECO:0000256" key="2">
    <source>
        <dbReference type="ARBA" id="ARBA00022980"/>
    </source>
</evidence>
<comment type="caution">
    <text evidence="5">The sequence shown here is derived from an EMBL/GenBank/DDBJ whole genome shotgun (WGS) entry which is preliminary data.</text>
</comment>
<dbReference type="NCBIfam" id="TIGR01011">
    <property type="entry name" value="rpsB_bact"/>
    <property type="match status" value="1"/>
</dbReference>
<dbReference type="PROSITE" id="PS00962">
    <property type="entry name" value="RIBOSOMAL_S2_1"/>
    <property type="match status" value="1"/>
</dbReference>
<protein>
    <submittedName>
        <fullName evidence="5">Ribosomal protein S2, flavodoxin-like domain-containing protein</fullName>
    </submittedName>
</protein>
<keyword evidence="3" id="KW-0687">Ribonucleoprotein</keyword>